<dbReference type="RefSeq" id="XP_010447821.1">
    <property type="nucleotide sequence ID" value="XM_010449519.2"/>
</dbReference>
<dbReference type="GeneID" id="104730355"/>
<evidence type="ECO:0000313" key="2">
    <source>
        <dbReference type="RefSeq" id="XP_010447821.1"/>
    </source>
</evidence>
<evidence type="ECO:0000313" key="1">
    <source>
        <dbReference type="Proteomes" id="UP000694864"/>
    </source>
</evidence>
<reference evidence="1" key="1">
    <citation type="journal article" date="2014" name="Nat. Commun.">
        <title>The emerging biofuel crop Camelina sativa retains a highly undifferentiated hexaploid genome structure.</title>
        <authorList>
            <person name="Kagale S."/>
            <person name="Koh C."/>
            <person name="Nixon J."/>
            <person name="Bollina V."/>
            <person name="Clarke W.E."/>
            <person name="Tuteja R."/>
            <person name="Spillane C."/>
            <person name="Robinson S.J."/>
            <person name="Links M.G."/>
            <person name="Clarke C."/>
            <person name="Higgins E.E."/>
            <person name="Huebert T."/>
            <person name="Sharpe A.G."/>
            <person name="Parkin I.A."/>
        </authorList>
    </citation>
    <scope>NUCLEOTIDE SEQUENCE [LARGE SCALE GENOMIC DNA]</scope>
    <source>
        <strain evidence="1">cv. DH55</strain>
    </source>
</reference>
<dbReference type="Proteomes" id="UP000694864">
    <property type="component" value="Chromosome 12"/>
</dbReference>
<accession>A0ABM0UXL4</accession>
<name>A0ABM0UXL4_CAMSA</name>
<gene>
    <name evidence="2" type="primary">LOC104730355</name>
</gene>
<proteinExistence type="predicted"/>
<keyword evidence="1" id="KW-1185">Reference proteome</keyword>
<protein>
    <submittedName>
        <fullName evidence="2">Uncharacterized protein LOC104730355 isoform X4</fullName>
    </submittedName>
</protein>
<sequence>MLFLCINLEDMSLVGLPSNYLIPLTYNVPITRHRTLRFCRIKKQRKRVMVRGEGFGLRFPANSPRTRTTYQRSWILRGHEGDKLHKRQVEKFSMVEGVNLQF</sequence>
<organism evidence="1 2">
    <name type="scientific">Camelina sativa</name>
    <name type="common">False flax</name>
    <name type="synonym">Myagrum sativum</name>
    <dbReference type="NCBI Taxonomy" id="90675"/>
    <lineage>
        <taxon>Eukaryota</taxon>
        <taxon>Viridiplantae</taxon>
        <taxon>Streptophyta</taxon>
        <taxon>Embryophyta</taxon>
        <taxon>Tracheophyta</taxon>
        <taxon>Spermatophyta</taxon>
        <taxon>Magnoliopsida</taxon>
        <taxon>eudicotyledons</taxon>
        <taxon>Gunneridae</taxon>
        <taxon>Pentapetalae</taxon>
        <taxon>rosids</taxon>
        <taxon>malvids</taxon>
        <taxon>Brassicales</taxon>
        <taxon>Brassicaceae</taxon>
        <taxon>Camelineae</taxon>
        <taxon>Camelina</taxon>
    </lineage>
</organism>
<reference evidence="2" key="2">
    <citation type="submission" date="2025-08" db="UniProtKB">
        <authorList>
            <consortium name="RefSeq"/>
        </authorList>
    </citation>
    <scope>IDENTIFICATION</scope>
    <source>
        <tissue evidence="2">Leaf</tissue>
    </source>
</reference>